<feature type="domain" description="N-acetyltransferase" evidence="1">
    <location>
        <begin position="106"/>
        <end position="244"/>
    </location>
</feature>
<dbReference type="Proteomes" id="UP001319180">
    <property type="component" value="Unassembled WGS sequence"/>
</dbReference>
<sequence>MDVTKTTYSTIARLRTEFLRENNIQFVLDKCYRYDWADAYAFRIDGRLVGYGAVWGKEKREDRDAIFEFYLEEDDRALAEPFFRAFCHASQASYVECQSNDRSLYPMFERFTENVETDAILFADHHETHFQIENTALLPRQQPNPDDCHYVLASQGEEIGEGGFMLNYNFPYADIYYNIHEAHRRKGFGSFFVQELKKEIYALGRVPAARCNTSNVISKATLSKAGMVVCGLRLSADLRRQPEE</sequence>
<dbReference type="SUPFAM" id="SSF55729">
    <property type="entry name" value="Acyl-CoA N-acyltransferases (Nat)"/>
    <property type="match status" value="1"/>
</dbReference>
<dbReference type="Pfam" id="PF13302">
    <property type="entry name" value="Acetyltransf_3"/>
    <property type="match status" value="1"/>
</dbReference>
<organism evidence="2 3">
    <name type="scientific">Dawidia soli</name>
    <dbReference type="NCBI Taxonomy" id="2782352"/>
    <lineage>
        <taxon>Bacteria</taxon>
        <taxon>Pseudomonadati</taxon>
        <taxon>Bacteroidota</taxon>
        <taxon>Cytophagia</taxon>
        <taxon>Cytophagales</taxon>
        <taxon>Chryseotaleaceae</taxon>
        <taxon>Dawidia</taxon>
    </lineage>
</organism>
<gene>
    <name evidence="2" type="ORF">KK078_09740</name>
</gene>
<dbReference type="EMBL" id="JAHESC010000011">
    <property type="protein sequence ID" value="MBT1686840.1"/>
    <property type="molecule type" value="Genomic_DNA"/>
</dbReference>
<dbReference type="InterPro" id="IPR000182">
    <property type="entry name" value="GNAT_dom"/>
</dbReference>
<dbReference type="GO" id="GO:0016747">
    <property type="term" value="F:acyltransferase activity, transferring groups other than amino-acyl groups"/>
    <property type="evidence" value="ECO:0007669"/>
    <property type="project" value="InterPro"/>
</dbReference>
<name>A0AAP2GHW4_9BACT</name>
<dbReference type="Gene3D" id="3.40.630.30">
    <property type="match status" value="1"/>
</dbReference>
<dbReference type="InterPro" id="IPR016181">
    <property type="entry name" value="Acyl_CoA_acyltransferase"/>
</dbReference>
<reference evidence="2 3" key="1">
    <citation type="submission" date="2021-05" db="EMBL/GenBank/DDBJ databases">
        <title>A Polyphasic approach of four new species of the genus Ohtaekwangia: Ohtaekwangia histidinii sp. nov., Ohtaekwangia cretensis sp. nov., Ohtaekwangia indiensis sp. nov., Ohtaekwangia reichenbachii sp. nov. from diverse environment.</title>
        <authorList>
            <person name="Octaviana S."/>
        </authorList>
    </citation>
    <scope>NUCLEOTIDE SEQUENCE [LARGE SCALE GENOMIC DNA]</scope>
    <source>
        <strain evidence="2 3">PWU37</strain>
    </source>
</reference>
<comment type="caution">
    <text evidence="2">The sequence shown here is derived from an EMBL/GenBank/DDBJ whole genome shotgun (WGS) entry which is preliminary data.</text>
</comment>
<dbReference type="PROSITE" id="PS51186">
    <property type="entry name" value="GNAT"/>
    <property type="match status" value="1"/>
</dbReference>
<protein>
    <submittedName>
        <fullName evidence="2">GNAT family N-acetyltransferase</fullName>
    </submittedName>
</protein>
<evidence type="ECO:0000313" key="2">
    <source>
        <dbReference type="EMBL" id="MBT1686840.1"/>
    </source>
</evidence>
<dbReference type="RefSeq" id="WP_254090078.1">
    <property type="nucleotide sequence ID" value="NZ_JAHESC010000011.1"/>
</dbReference>
<evidence type="ECO:0000313" key="3">
    <source>
        <dbReference type="Proteomes" id="UP001319180"/>
    </source>
</evidence>
<proteinExistence type="predicted"/>
<dbReference type="AlphaFoldDB" id="A0AAP2GHW4"/>
<keyword evidence="3" id="KW-1185">Reference proteome</keyword>
<accession>A0AAP2GHW4</accession>
<evidence type="ECO:0000259" key="1">
    <source>
        <dbReference type="PROSITE" id="PS51186"/>
    </source>
</evidence>